<keyword evidence="3" id="KW-0963">Cytoplasm</keyword>
<dbReference type="PANTHER" id="PTHR21432:SF20">
    <property type="entry name" value="ACETYL-COA HYDROLASE"/>
    <property type="match status" value="1"/>
</dbReference>
<evidence type="ECO:0000256" key="3">
    <source>
        <dbReference type="HAMAP-Rule" id="MF_03228"/>
    </source>
</evidence>
<reference evidence="7 8" key="1">
    <citation type="submission" date="2016-09" db="EMBL/GenBank/DDBJ databases">
        <title>Complete genome of Desulfosporosinus sp. OL.</title>
        <authorList>
            <person name="Mardanov A."/>
            <person name="Beletsky A."/>
            <person name="Panova A."/>
            <person name="Karnachuk O."/>
            <person name="Ravin N."/>
        </authorList>
    </citation>
    <scope>NUCLEOTIDE SEQUENCE [LARGE SCALE GENOMIC DNA]</scope>
    <source>
        <strain evidence="7 8">OL</strain>
    </source>
</reference>
<dbReference type="InterPro" id="IPR046433">
    <property type="entry name" value="ActCoA_hydro"/>
</dbReference>
<evidence type="ECO:0000259" key="5">
    <source>
        <dbReference type="Pfam" id="PF02550"/>
    </source>
</evidence>
<comment type="pathway">
    <text evidence="3">Lipid metabolism; butanoate metabolism.</text>
</comment>
<evidence type="ECO:0000313" key="8">
    <source>
        <dbReference type="Proteomes" id="UP000186102"/>
    </source>
</evidence>
<keyword evidence="2 3" id="KW-0808">Transferase</keyword>
<dbReference type="Gene3D" id="3.40.1080.20">
    <property type="entry name" value="Acetyl-CoA hydrolase/transferase C-terminal domain"/>
    <property type="match status" value="1"/>
</dbReference>
<sequence length="478" mass="52490">MAGAFQIRSVAGVVLVVAIFWAIATRKKEDGILYANEYRNKLRTPEEAVKVVKSGDWVFMSHFAMFPQALDEALSKRVGEVHDVMVRSVCATVSPKICAADPEKKSFTYMSGYLSGHERKLGEKGLCYYIPGNYSASPTNIRNGNMYPPDVAMIQTTPPDNNGYFNFGTSVSYARATCEKAKTIILEVNDQVPWVLGGEQESIHISEVDYIVEKSYPLPQLPPTNTETEAERAIASILIEEIEDGSCLQFGIGGMPNTIAKMIADSDLKNLGIHSEMATTSYIDLILKGKVNGSMKNIDRYKTVFTFAMGTQQLYDFLDRNPSFASYPVDITNNPNRIALNDKQIAINNTVEIDLLGQISSESSGTRQISGTGGQVDFTMGASQSKGGKPFICMSSTTMHGGKLTSRIVPSIKTFSAVTCPRTIAPTIVTEYGKAQLTGKSTFKRAEMLIELAHPDFREDLIKAAQAQNIWTRTNKIS</sequence>
<dbReference type="Gene3D" id="3.40.1080.10">
    <property type="entry name" value="Glutaconate Coenzyme A-transferase"/>
    <property type="match status" value="1"/>
</dbReference>
<name>A0A1Q8QSC0_9FIRM</name>
<dbReference type="Proteomes" id="UP000186102">
    <property type="component" value="Unassembled WGS sequence"/>
</dbReference>
<evidence type="ECO:0000256" key="1">
    <source>
        <dbReference type="ARBA" id="ARBA00009632"/>
    </source>
</evidence>
<keyword evidence="4" id="KW-0812">Transmembrane</keyword>
<dbReference type="InterPro" id="IPR023990">
    <property type="entry name" value="Butryl-CoA_acetate_CoA_Tfrase"/>
</dbReference>
<accession>A0A1Q8QSC0</accession>
<comment type="caution">
    <text evidence="7">The sequence shown here is derived from an EMBL/GenBank/DDBJ whole genome shotgun (WGS) entry which is preliminary data.</text>
</comment>
<comment type="subcellular location">
    <subcellularLocation>
        <location evidence="3">Cytoplasm</location>
    </subcellularLocation>
</comment>
<keyword evidence="3" id="KW-0443">Lipid metabolism</keyword>
<feature type="binding site" evidence="3">
    <location>
        <position position="351"/>
    </location>
    <ligand>
        <name>CoA</name>
        <dbReference type="ChEBI" id="CHEBI:57287"/>
    </ligand>
</feature>
<evidence type="ECO:0000259" key="6">
    <source>
        <dbReference type="Pfam" id="PF13336"/>
    </source>
</evidence>
<dbReference type="InterPro" id="IPR038460">
    <property type="entry name" value="AcetylCoA_hyd_C_sf"/>
</dbReference>
<dbReference type="InterPro" id="IPR037171">
    <property type="entry name" value="NagB/RpiA_transferase-like"/>
</dbReference>
<dbReference type="AlphaFoldDB" id="A0A1Q8QSC0"/>
<keyword evidence="3" id="KW-0276">Fatty acid metabolism</keyword>
<dbReference type="GO" id="GO:0006083">
    <property type="term" value="P:acetate metabolic process"/>
    <property type="evidence" value="ECO:0007669"/>
    <property type="project" value="InterPro"/>
</dbReference>
<organism evidence="7 8">
    <name type="scientific">Desulfosporosinus metallidurans</name>
    <dbReference type="NCBI Taxonomy" id="1888891"/>
    <lineage>
        <taxon>Bacteria</taxon>
        <taxon>Bacillati</taxon>
        <taxon>Bacillota</taxon>
        <taxon>Clostridia</taxon>
        <taxon>Eubacteriales</taxon>
        <taxon>Desulfitobacteriaceae</taxon>
        <taxon>Desulfosporosinus</taxon>
    </lineage>
</organism>
<keyword evidence="4" id="KW-0472">Membrane</keyword>
<feature type="binding site" evidence="3">
    <location>
        <position position="374"/>
    </location>
    <ligand>
        <name>CoA</name>
        <dbReference type="ChEBI" id="CHEBI:57287"/>
    </ligand>
</feature>
<keyword evidence="8" id="KW-1185">Reference proteome</keyword>
<dbReference type="PANTHER" id="PTHR21432">
    <property type="entry name" value="ACETYL-COA HYDROLASE-RELATED"/>
    <property type="match status" value="1"/>
</dbReference>
<feature type="domain" description="Acetyl-CoA hydrolase/transferase C-terminal" evidence="6">
    <location>
        <begin position="310"/>
        <end position="465"/>
    </location>
</feature>
<dbReference type="EC" id="2.8.3.-" evidence="3"/>
<dbReference type="GO" id="GO:0019605">
    <property type="term" value="P:butyrate metabolic process"/>
    <property type="evidence" value="ECO:0007669"/>
    <property type="project" value="UniProtKB-UniRule"/>
</dbReference>
<dbReference type="UniPathway" id="UPA00863"/>
<comment type="similarity">
    <text evidence="1 3">Belongs to the acetyl-CoA hydrolase/transferase family.</text>
</comment>
<evidence type="ECO:0000256" key="4">
    <source>
        <dbReference type="SAM" id="Phobius"/>
    </source>
</evidence>
<feature type="binding site" evidence="3">
    <location>
        <begin position="251"/>
        <end position="255"/>
    </location>
    <ligand>
        <name>CoA</name>
        <dbReference type="ChEBI" id="CHEBI:57287"/>
    </ligand>
</feature>
<dbReference type="InterPro" id="IPR026888">
    <property type="entry name" value="AcetylCoA_hyd_C"/>
</dbReference>
<evidence type="ECO:0000256" key="2">
    <source>
        <dbReference type="ARBA" id="ARBA00022679"/>
    </source>
</evidence>
<dbReference type="Gene3D" id="3.30.750.70">
    <property type="entry name" value="4-hydroxybutyrate coenzyme like domains"/>
    <property type="match status" value="1"/>
</dbReference>
<comment type="catalytic activity">
    <reaction evidence="3">
        <text>butanoate + acetyl-CoA = butanoyl-CoA + acetate</text>
        <dbReference type="Rhea" id="RHEA:30071"/>
        <dbReference type="ChEBI" id="CHEBI:17968"/>
        <dbReference type="ChEBI" id="CHEBI:30089"/>
        <dbReference type="ChEBI" id="CHEBI:57288"/>
        <dbReference type="ChEBI" id="CHEBI:57371"/>
    </reaction>
</comment>
<feature type="domain" description="Acetyl-CoA hydrolase/transferase N-terminal" evidence="5">
    <location>
        <begin position="35"/>
        <end position="215"/>
    </location>
</feature>
<dbReference type="STRING" id="1888891.DSOL_3145"/>
<keyword evidence="4" id="KW-1133">Transmembrane helix</keyword>
<dbReference type="HAMAP" id="MF_03228">
    <property type="entry name" value="But_CoA_trans"/>
    <property type="match status" value="1"/>
</dbReference>
<proteinExistence type="inferred from homology"/>
<comment type="function">
    <text evidence="3">Coenzyme A-transferase that converts butyrate to butyryl-CoA.</text>
</comment>
<dbReference type="GO" id="GO:0005737">
    <property type="term" value="C:cytoplasm"/>
    <property type="evidence" value="ECO:0007669"/>
    <property type="project" value="UniProtKB-SubCell"/>
</dbReference>
<feature type="active site" description="5-glutamyl coenzyme A thioester intermediate" evidence="3">
    <location>
        <position position="276"/>
    </location>
</feature>
<dbReference type="SUPFAM" id="SSF100950">
    <property type="entry name" value="NagB/RpiA/CoA transferase-like"/>
    <property type="match status" value="2"/>
</dbReference>
<dbReference type="Pfam" id="PF02550">
    <property type="entry name" value="AcetylCoA_hydro"/>
    <property type="match status" value="1"/>
</dbReference>
<dbReference type="EMBL" id="MLBF01000026">
    <property type="protein sequence ID" value="OLN30202.1"/>
    <property type="molecule type" value="Genomic_DNA"/>
</dbReference>
<evidence type="ECO:0000313" key="7">
    <source>
        <dbReference type="EMBL" id="OLN30202.1"/>
    </source>
</evidence>
<dbReference type="InterPro" id="IPR003702">
    <property type="entry name" value="ActCoA_hydro_N"/>
</dbReference>
<feature type="transmembrane region" description="Helical" evidence="4">
    <location>
        <begin position="6"/>
        <end position="24"/>
    </location>
</feature>
<dbReference type="Pfam" id="PF13336">
    <property type="entry name" value="AcetylCoA_hyd_C"/>
    <property type="match status" value="1"/>
</dbReference>
<dbReference type="GO" id="GO:0006084">
    <property type="term" value="P:acetyl-CoA metabolic process"/>
    <property type="evidence" value="ECO:0007669"/>
    <property type="project" value="UniProtKB-UniRule"/>
</dbReference>
<gene>
    <name evidence="7" type="ORF">DSOL_3145</name>
</gene>
<dbReference type="GO" id="GO:0008775">
    <property type="term" value="F:acetate CoA-transferase activity"/>
    <property type="evidence" value="ECO:0007669"/>
    <property type="project" value="InterPro"/>
</dbReference>
<protein>
    <recommendedName>
        <fullName evidence="3">Probable butyrate:acetyl-CoA coenzyme A-transferase</fullName>
        <shortName evidence="3">Butyrate CoA-transferase</shortName>
        <ecNumber evidence="3">2.8.3.-</ecNumber>
    </recommendedName>
</protein>